<feature type="repeat" description="WD" evidence="3">
    <location>
        <begin position="74"/>
        <end position="122"/>
    </location>
</feature>
<sequence length="408" mass="45711">MSMSTENLFRSEAELKIDLARKQKAEKYKDIGDPISLPGVPLDIKVRGNYVWVAESTHITRKIDLQTGKTVQLYKGHSGPVTSLAFCGDKKYGSGDENILITGSWDKTIKIWNTDTRAVISSTSAHTDFVKALLVVPSLELLISGSSDKSVRFWDLSSPHSPSELPPVGSISAHSRPVESLAAYLDTTGTRTRLVLFTADTMGAIKVWDVVKDSTEKSPIWRCTLRDELERHRTKINEIVYGNGHLWSASADETIQLHLYPPPTDPKLKPSPPIVHRAAFRTVLPIYLHPKLDPETFSYLLAGSGDSIIVYDVSSLDEAELVREVQGHWHDVTHLQIWLQEPTRDVWVVSGSLDGSLRKWKLSELVVPPSLIKEESKRTTAKTDESRRPLDLTEEEEKELAELMEDEV</sequence>
<dbReference type="SUPFAM" id="SSF50978">
    <property type="entry name" value="WD40 repeat-like"/>
    <property type="match status" value="1"/>
</dbReference>
<dbReference type="AlphaFoldDB" id="A0AAD4MAE5"/>
<dbReference type="InterPro" id="IPR044715">
    <property type="entry name" value="WDR86-like"/>
</dbReference>
<feature type="region of interest" description="Disordered" evidence="4">
    <location>
        <begin position="373"/>
        <end position="408"/>
    </location>
</feature>
<dbReference type="EMBL" id="WTXG01000003">
    <property type="protein sequence ID" value="KAI0306771.1"/>
    <property type="molecule type" value="Genomic_DNA"/>
</dbReference>
<organism evidence="5 6">
    <name type="scientific">Multifurca ochricompacta</name>
    <dbReference type="NCBI Taxonomy" id="376703"/>
    <lineage>
        <taxon>Eukaryota</taxon>
        <taxon>Fungi</taxon>
        <taxon>Dikarya</taxon>
        <taxon>Basidiomycota</taxon>
        <taxon>Agaricomycotina</taxon>
        <taxon>Agaricomycetes</taxon>
        <taxon>Russulales</taxon>
        <taxon>Russulaceae</taxon>
        <taxon>Multifurca</taxon>
    </lineage>
</organism>
<dbReference type="InterPro" id="IPR001680">
    <property type="entry name" value="WD40_rpt"/>
</dbReference>
<dbReference type="InterPro" id="IPR019775">
    <property type="entry name" value="WD40_repeat_CS"/>
</dbReference>
<evidence type="ECO:0000256" key="1">
    <source>
        <dbReference type="ARBA" id="ARBA00022574"/>
    </source>
</evidence>
<accession>A0AAD4MAE5</accession>
<evidence type="ECO:0000256" key="4">
    <source>
        <dbReference type="SAM" id="MobiDB-lite"/>
    </source>
</evidence>
<dbReference type="InterPro" id="IPR036322">
    <property type="entry name" value="WD40_repeat_dom_sf"/>
</dbReference>
<dbReference type="Pfam" id="PF00400">
    <property type="entry name" value="WD40"/>
    <property type="match status" value="3"/>
</dbReference>
<feature type="compositionally biased region" description="Acidic residues" evidence="4">
    <location>
        <begin position="392"/>
        <end position="408"/>
    </location>
</feature>
<dbReference type="Proteomes" id="UP001203297">
    <property type="component" value="Unassembled WGS sequence"/>
</dbReference>
<keyword evidence="2" id="KW-0677">Repeat</keyword>
<dbReference type="InterPro" id="IPR015943">
    <property type="entry name" value="WD40/YVTN_repeat-like_dom_sf"/>
</dbReference>
<evidence type="ECO:0000256" key="2">
    <source>
        <dbReference type="ARBA" id="ARBA00022737"/>
    </source>
</evidence>
<feature type="compositionally biased region" description="Basic and acidic residues" evidence="4">
    <location>
        <begin position="373"/>
        <end position="391"/>
    </location>
</feature>
<dbReference type="PROSITE" id="PS00678">
    <property type="entry name" value="WD_REPEATS_1"/>
    <property type="match status" value="2"/>
</dbReference>
<reference evidence="5" key="1">
    <citation type="journal article" date="2022" name="New Phytol.">
        <title>Evolutionary transition to the ectomycorrhizal habit in the genomes of a hyperdiverse lineage of mushroom-forming fungi.</title>
        <authorList>
            <person name="Looney B."/>
            <person name="Miyauchi S."/>
            <person name="Morin E."/>
            <person name="Drula E."/>
            <person name="Courty P.E."/>
            <person name="Kohler A."/>
            <person name="Kuo A."/>
            <person name="LaButti K."/>
            <person name="Pangilinan J."/>
            <person name="Lipzen A."/>
            <person name="Riley R."/>
            <person name="Andreopoulos W."/>
            <person name="He G."/>
            <person name="Johnson J."/>
            <person name="Nolan M."/>
            <person name="Tritt A."/>
            <person name="Barry K.W."/>
            <person name="Grigoriev I.V."/>
            <person name="Nagy L.G."/>
            <person name="Hibbett D."/>
            <person name="Henrissat B."/>
            <person name="Matheny P.B."/>
            <person name="Labbe J."/>
            <person name="Martin F.M."/>
        </authorList>
    </citation>
    <scope>NUCLEOTIDE SEQUENCE</scope>
    <source>
        <strain evidence="5">BPL690</strain>
    </source>
</reference>
<keyword evidence="6" id="KW-1185">Reference proteome</keyword>
<evidence type="ECO:0000313" key="6">
    <source>
        <dbReference type="Proteomes" id="UP001203297"/>
    </source>
</evidence>
<dbReference type="InterPro" id="IPR020472">
    <property type="entry name" value="WD40_PAC1"/>
</dbReference>
<dbReference type="SMART" id="SM00320">
    <property type="entry name" value="WD40"/>
    <property type="match status" value="4"/>
</dbReference>
<dbReference type="PANTHER" id="PTHR44489">
    <property type="match status" value="1"/>
</dbReference>
<keyword evidence="1 3" id="KW-0853">WD repeat</keyword>
<gene>
    <name evidence="5" type="ORF">B0F90DRAFT_815408</name>
</gene>
<dbReference type="PRINTS" id="PR00320">
    <property type="entry name" value="GPROTEINBRPT"/>
</dbReference>
<comment type="caution">
    <text evidence="5">The sequence shown here is derived from an EMBL/GenBank/DDBJ whole genome shotgun (WGS) entry which is preliminary data.</text>
</comment>
<proteinExistence type="predicted"/>
<evidence type="ECO:0000256" key="3">
    <source>
        <dbReference type="PROSITE-ProRule" id="PRU00221"/>
    </source>
</evidence>
<evidence type="ECO:0000313" key="5">
    <source>
        <dbReference type="EMBL" id="KAI0306771.1"/>
    </source>
</evidence>
<feature type="repeat" description="WD" evidence="3">
    <location>
        <begin position="123"/>
        <end position="164"/>
    </location>
</feature>
<dbReference type="Gene3D" id="2.130.10.10">
    <property type="entry name" value="YVTN repeat-like/Quinoprotein amine dehydrogenase"/>
    <property type="match status" value="2"/>
</dbReference>
<name>A0AAD4MAE5_9AGAM</name>
<dbReference type="PANTHER" id="PTHR44489:SF11">
    <property type="entry name" value="WD REPEAT DOMAIN 86"/>
    <property type="match status" value="1"/>
</dbReference>
<dbReference type="PROSITE" id="PS50082">
    <property type="entry name" value="WD_REPEATS_2"/>
    <property type="match status" value="2"/>
</dbReference>
<protein>
    <submittedName>
        <fullName evidence="5">WD40-repeat-containing domain protein</fullName>
    </submittedName>
</protein>
<dbReference type="PROSITE" id="PS50294">
    <property type="entry name" value="WD_REPEATS_REGION"/>
    <property type="match status" value="2"/>
</dbReference>